<comment type="caution">
    <text evidence="1">The sequence shown here is derived from an EMBL/GenBank/DDBJ whole genome shotgun (WGS) entry which is preliminary data.</text>
</comment>
<accession>A0A6S7H9E3</accession>
<organism evidence="1 2">
    <name type="scientific">Paramuricea clavata</name>
    <name type="common">Red gorgonian</name>
    <name type="synonym">Violescent sea-whip</name>
    <dbReference type="NCBI Taxonomy" id="317549"/>
    <lineage>
        <taxon>Eukaryota</taxon>
        <taxon>Metazoa</taxon>
        <taxon>Cnidaria</taxon>
        <taxon>Anthozoa</taxon>
        <taxon>Octocorallia</taxon>
        <taxon>Malacalcyonacea</taxon>
        <taxon>Plexauridae</taxon>
        <taxon>Paramuricea</taxon>
    </lineage>
</organism>
<dbReference type="AlphaFoldDB" id="A0A6S7H9E3"/>
<proteinExistence type="predicted"/>
<dbReference type="EMBL" id="CACRXK020003925">
    <property type="protein sequence ID" value="CAB4000786.1"/>
    <property type="molecule type" value="Genomic_DNA"/>
</dbReference>
<protein>
    <submittedName>
        <fullName evidence="1">Uncharacterized protein</fullName>
    </submittedName>
</protein>
<evidence type="ECO:0000313" key="2">
    <source>
        <dbReference type="Proteomes" id="UP001152795"/>
    </source>
</evidence>
<reference evidence="1" key="1">
    <citation type="submission" date="2020-04" db="EMBL/GenBank/DDBJ databases">
        <authorList>
            <person name="Alioto T."/>
            <person name="Alioto T."/>
            <person name="Gomez Garrido J."/>
        </authorList>
    </citation>
    <scope>NUCLEOTIDE SEQUENCE</scope>
    <source>
        <strain evidence="1">A484AB</strain>
    </source>
</reference>
<dbReference type="Proteomes" id="UP001152795">
    <property type="component" value="Unassembled WGS sequence"/>
</dbReference>
<name>A0A6S7H9E3_PARCT</name>
<sequence length="151" mass="17657">MCESKQHKFKSPRECEKWAREERGRRIQLSLAVEKRTTGWTTYYKKKSIYGALSLLQERYPAVAVLDVEKICKADYDACVCFRDEIDILDNELKEHEDGLKRNISLTLDENGSVKKGEEETHEFYQPLTAAFEEARCLIDSKVERLDQFLT</sequence>
<gene>
    <name evidence="1" type="ORF">PACLA_8A049272</name>
</gene>
<evidence type="ECO:0000313" key="1">
    <source>
        <dbReference type="EMBL" id="CAB4000786.1"/>
    </source>
</evidence>
<keyword evidence="2" id="KW-1185">Reference proteome</keyword>